<name>A0A1E3NTJ7_9ASCO</name>
<feature type="region of interest" description="Disordered" evidence="1">
    <location>
        <begin position="229"/>
        <end position="296"/>
    </location>
</feature>
<feature type="compositionally biased region" description="Polar residues" evidence="1">
    <location>
        <begin position="126"/>
        <end position="170"/>
    </location>
</feature>
<keyword evidence="2" id="KW-0812">Transmembrane</keyword>
<keyword evidence="4" id="KW-1185">Reference proteome</keyword>
<dbReference type="GeneID" id="30176330"/>
<evidence type="ECO:0000256" key="1">
    <source>
        <dbReference type="SAM" id="MobiDB-lite"/>
    </source>
</evidence>
<feature type="region of interest" description="Disordered" evidence="1">
    <location>
        <begin position="310"/>
        <end position="360"/>
    </location>
</feature>
<proteinExistence type="predicted"/>
<dbReference type="AlphaFoldDB" id="A0A1E3NTJ7"/>
<organism evidence="3 4">
    <name type="scientific">Pichia membranifaciens NRRL Y-2026</name>
    <dbReference type="NCBI Taxonomy" id="763406"/>
    <lineage>
        <taxon>Eukaryota</taxon>
        <taxon>Fungi</taxon>
        <taxon>Dikarya</taxon>
        <taxon>Ascomycota</taxon>
        <taxon>Saccharomycotina</taxon>
        <taxon>Pichiomycetes</taxon>
        <taxon>Pichiales</taxon>
        <taxon>Pichiaceae</taxon>
        <taxon>Pichia</taxon>
    </lineage>
</organism>
<dbReference type="OrthoDB" id="3995133at2759"/>
<keyword evidence="2" id="KW-1133">Transmembrane helix</keyword>
<feature type="compositionally biased region" description="Low complexity" evidence="1">
    <location>
        <begin position="320"/>
        <end position="334"/>
    </location>
</feature>
<protein>
    <submittedName>
        <fullName evidence="3">Uncharacterized protein</fullName>
    </submittedName>
</protein>
<evidence type="ECO:0000313" key="3">
    <source>
        <dbReference type="EMBL" id="ODQ49441.1"/>
    </source>
</evidence>
<dbReference type="STRING" id="763406.A0A1E3NTJ7"/>
<reference evidence="3 4" key="1">
    <citation type="journal article" date="2016" name="Proc. Natl. Acad. Sci. U.S.A.">
        <title>Comparative genomics of biotechnologically important yeasts.</title>
        <authorList>
            <person name="Riley R."/>
            <person name="Haridas S."/>
            <person name="Wolfe K.H."/>
            <person name="Lopes M.R."/>
            <person name="Hittinger C.T."/>
            <person name="Goeker M."/>
            <person name="Salamov A.A."/>
            <person name="Wisecaver J.H."/>
            <person name="Long T.M."/>
            <person name="Calvey C.H."/>
            <person name="Aerts A.L."/>
            <person name="Barry K.W."/>
            <person name="Choi C."/>
            <person name="Clum A."/>
            <person name="Coughlan A.Y."/>
            <person name="Deshpande S."/>
            <person name="Douglass A.P."/>
            <person name="Hanson S.J."/>
            <person name="Klenk H.-P."/>
            <person name="LaButti K.M."/>
            <person name="Lapidus A."/>
            <person name="Lindquist E.A."/>
            <person name="Lipzen A.M."/>
            <person name="Meier-Kolthoff J.P."/>
            <person name="Ohm R.A."/>
            <person name="Otillar R.P."/>
            <person name="Pangilinan J.L."/>
            <person name="Peng Y."/>
            <person name="Rokas A."/>
            <person name="Rosa C.A."/>
            <person name="Scheuner C."/>
            <person name="Sibirny A.A."/>
            <person name="Slot J.C."/>
            <person name="Stielow J.B."/>
            <person name="Sun H."/>
            <person name="Kurtzman C.P."/>
            <person name="Blackwell M."/>
            <person name="Grigoriev I.V."/>
            <person name="Jeffries T.W."/>
        </authorList>
    </citation>
    <scope>NUCLEOTIDE SEQUENCE [LARGE SCALE GENOMIC DNA]</scope>
    <source>
        <strain evidence="3 4">NRRL Y-2026</strain>
    </source>
</reference>
<evidence type="ECO:0000256" key="2">
    <source>
        <dbReference type="SAM" id="Phobius"/>
    </source>
</evidence>
<accession>A0A1E3NTJ7</accession>
<feature type="region of interest" description="Disordered" evidence="1">
    <location>
        <begin position="122"/>
        <end position="170"/>
    </location>
</feature>
<keyword evidence="2" id="KW-0472">Membrane</keyword>
<evidence type="ECO:0000313" key="4">
    <source>
        <dbReference type="Proteomes" id="UP000094455"/>
    </source>
</evidence>
<feature type="compositionally biased region" description="Polar residues" evidence="1">
    <location>
        <begin position="276"/>
        <end position="296"/>
    </location>
</feature>
<feature type="compositionally biased region" description="Basic and acidic residues" evidence="1">
    <location>
        <begin position="310"/>
        <end position="319"/>
    </location>
</feature>
<feature type="compositionally biased region" description="Low complexity" evidence="1">
    <location>
        <begin position="258"/>
        <end position="275"/>
    </location>
</feature>
<gene>
    <name evidence="3" type="ORF">PICMEDRAFT_101676</name>
</gene>
<feature type="transmembrane region" description="Helical" evidence="2">
    <location>
        <begin position="53"/>
        <end position="75"/>
    </location>
</feature>
<dbReference type="Proteomes" id="UP000094455">
    <property type="component" value="Unassembled WGS sequence"/>
</dbReference>
<sequence length="360" mass="39513">MASSKRTVTTTTHSSLSSLSTHSSASASATFTPVISHEYNPFVYHYDDKNGTVFIAVGTIIVTLFVLLLSARFWYWLKNRKAAQDATRFDDYYGGGNVSYYDDDKSDLSFLTYDPTSFMEKKNSYRNENATPNSDSSGFTHNSTASSSSFGSMNDNQSRVDLSNLTSQPGHNLRSALAQSYIPPKNRHSFISPINQLIQEQNPSMQSVITDSGGSKRLSSNQLLDAFNIPSPVDPSVNISSPPTSATSKDSRRRKTQSISLLINSSSPNMNSKSNLPVSNNHSTNTLGGAHSRSTSLDLRELEKMIHRSLAENKSKDSVESASPASVSSPMPSSNREENKKRTRPPSLVLDMLVQNEMNL</sequence>
<dbReference type="EMBL" id="KV454001">
    <property type="protein sequence ID" value="ODQ49441.1"/>
    <property type="molecule type" value="Genomic_DNA"/>
</dbReference>
<dbReference type="RefSeq" id="XP_019020554.1">
    <property type="nucleotide sequence ID" value="XM_019159643.1"/>
</dbReference>
<feature type="compositionally biased region" description="Polar residues" evidence="1">
    <location>
        <begin position="237"/>
        <end position="248"/>
    </location>
</feature>